<sequence>MPHKITTCSSIINEEQPEIQRLNGLDDIGEKAMQGIQDRCQRIRDSSNPLYDAAKIAVYINCLIDFLREQGFKYKHENSFDRNKPDSFEVTEVESHKRVKCEISDDLFKLNFGIGDMQIDDDSSGSSRSESTSNEYEEITITEEEIEMINGVAFSGIKEDK</sequence>
<evidence type="ECO:0000313" key="3">
    <source>
        <dbReference type="Proteomes" id="UP000789570"/>
    </source>
</evidence>
<evidence type="ECO:0000313" key="2">
    <source>
        <dbReference type="EMBL" id="CAG8443751.1"/>
    </source>
</evidence>
<dbReference type="AlphaFoldDB" id="A0A9N8YMK1"/>
<dbReference type="EMBL" id="CAJVPQ010000080">
    <property type="protein sequence ID" value="CAG8443751.1"/>
    <property type="molecule type" value="Genomic_DNA"/>
</dbReference>
<accession>A0A9N8YMK1</accession>
<dbReference type="OrthoDB" id="10351386at2759"/>
<comment type="caution">
    <text evidence="2">The sequence shown here is derived from an EMBL/GenBank/DDBJ whole genome shotgun (WGS) entry which is preliminary data.</text>
</comment>
<feature type="compositionally biased region" description="Low complexity" evidence="1">
    <location>
        <begin position="124"/>
        <end position="134"/>
    </location>
</feature>
<gene>
    <name evidence="2" type="ORF">FCALED_LOCUS743</name>
</gene>
<proteinExistence type="predicted"/>
<dbReference type="Proteomes" id="UP000789570">
    <property type="component" value="Unassembled WGS sequence"/>
</dbReference>
<feature type="region of interest" description="Disordered" evidence="1">
    <location>
        <begin position="119"/>
        <end position="139"/>
    </location>
</feature>
<keyword evidence="3" id="KW-1185">Reference proteome</keyword>
<evidence type="ECO:0000256" key="1">
    <source>
        <dbReference type="SAM" id="MobiDB-lite"/>
    </source>
</evidence>
<protein>
    <submittedName>
        <fullName evidence="2">5683_t:CDS:1</fullName>
    </submittedName>
</protein>
<reference evidence="2" key="1">
    <citation type="submission" date="2021-06" db="EMBL/GenBank/DDBJ databases">
        <authorList>
            <person name="Kallberg Y."/>
            <person name="Tangrot J."/>
            <person name="Rosling A."/>
        </authorList>
    </citation>
    <scope>NUCLEOTIDE SEQUENCE</scope>
    <source>
        <strain evidence="2">UK204</strain>
    </source>
</reference>
<organism evidence="2 3">
    <name type="scientific">Funneliformis caledonium</name>
    <dbReference type="NCBI Taxonomy" id="1117310"/>
    <lineage>
        <taxon>Eukaryota</taxon>
        <taxon>Fungi</taxon>
        <taxon>Fungi incertae sedis</taxon>
        <taxon>Mucoromycota</taxon>
        <taxon>Glomeromycotina</taxon>
        <taxon>Glomeromycetes</taxon>
        <taxon>Glomerales</taxon>
        <taxon>Glomeraceae</taxon>
        <taxon>Funneliformis</taxon>
    </lineage>
</organism>
<name>A0A9N8YMK1_9GLOM</name>